<sequence length="115" mass="11153">MAPGELRAPLRLAGLAGLAVLGWRGAGGGSRFAGTSGSAGDAGRSGGLLAGLVGVAAMAAPMRAGVRAEPGVMLGCWPVRVAPVGLLVTASEPALVGRLAPAAMVVCCSRSVKFS</sequence>
<organism evidence="1 2">
    <name type="scientific">Mycobacterium spongiae</name>
    <dbReference type="NCBI Taxonomy" id="886343"/>
    <lineage>
        <taxon>Bacteria</taxon>
        <taxon>Bacillati</taxon>
        <taxon>Actinomycetota</taxon>
        <taxon>Actinomycetes</taxon>
        <taxon>Mycobacteriales</taxon>
        <taxon>Mycobacteriaceae</taxon>
        <taxon>Mycobacterium</taxon>
    </lineage>
</organism>
<protein>
    <submittedName>
        <fullName evidence="1">Uncharacterized protein</fullName>
    </submittedName>
</protein>
<evidence type="ECO:0000313" key="1">
    <source>
        <dbReference type="EMBL" id="QUR66344.1"/>
    </source>
</evidence>
<dbReference type="RefSeq" id="WP_211697827.1">
    <property type="nucleotide sequence ID" value="NZ_CP046600.1"/>
</dbReference>
<reference evidence="1" key="1">
    <citation type="submission" date="2019-12" db="EMBL/GenBank/DDBJ databases">
        <title>Mycobacterium spongiae sp. nov.</title>
        <authorList>
            <person name="Stinear T."/>
        </authorList>
    </citation>
    <scope>NUCLEOTIDE SEQUENCE</scope>
    <source>
        <strain evidence="1">FSD4b-SM</strain>
    </source>
</reference>
<keyword evidence="2" id="KW-1185">Reference proteome</keyword>
<evidence type="ECO:0000313" key="2">
    <source>
        <dbReference type="Proteomes" id="UP000682202"/>
    </source>
</evidence>
<name>A0A975PW24_9MYCO</name>
<proteinExistence type="predicted"/>
<dbReference type="AlphaFoldDB" id="A0A975PW24"/>
<dbReference type="Proteomes" id="UP000682202">
    <property type="component" value="Chromosome"/>
</dbReference>
<dbReference type="EMBL" id="CP046600">
    <property type="protein sequence ID" value="QUR66344.1"/>
    <property type="molecule type" value="Genomic_DNA"/>
</dbReference>
<dbReference type="KEGG" id="mspg:F6B93_03900"/>
<accession>A0A975PW24</accession>
<gene>
    <name evidence="1" type="ORF">F6B93_03900</name>
</gene>